<reference evidence="2" key="1">
    <citation type="submission" date="2017-04" db="EMBL/GenBank/DDBJ databases">
        <title>Genome deletions in a multicellular cyanobacterial endosymbiont for morphological adaptation in marine diatoms.</title>
        <authorList>
            <person name="Wang Y."/>
            <person name="Gao H."/>
            <person name="Li R."/>
            <person name="Xu X."/>
        </authorList>
    </citation>
    <scope>NUCLEOTIDE SEQUENCE</scope>
    <source>
        <strain evidence="2">FACHB 800</strain>
    </source>
</reference>
<dbReference type="Proteomes" id="UP000683511">
    <property type="component" value="Chromosome"/>
</dbReference>
<organism evidence="2 3">
    <name type="scientific">Richelia sinica FACHB-800</name>
    <dbReference type="NCBI Taxonomy" id="1357546"/>
    <lineage>
        <taxon>Bacteria</taxon>
        <taxon>Bacillati</taxon>
        <taxon>Cyanobacteriota</taxon>
        <taxon>Cyanophyceae</taxon>
        <taxon>Nostocales</taxon>
        <taxon>Nostocaceae</taxon>
        <taxon>Richelia</taxon>
    </lineage>
</organism>
<proteinExistence type="predicted"/>
<gene>
    <name evidence="2" type="ORF">B6N60_00798</name>
</gene>
<evidence type="ECO:0000313" key="2">
    <source>
        <dbReference type="EMBL" id="QXE22117.1"/>
    </source>
</evidence>
<feature type="region of interest" description="Disordered" evidence="1">
    <location>
        <begin position="24"/>
        <end position="45"/>
    </location>
</feature>
<protein>
    <submittedName>
        <fullName evidence="2">Uncharacterized protein</fullName>
    </submittedName>
</protein>
<name>A0A975T4Q6_9NOST</name>
<dbReference type="KEGG" id="rsin:B6N60_00798"/>
<dbReference type="EMBL" id="CP021056">
    <property type="protein sequence ID" value="QXE22117.1"/>
    <property type="molecule type" value="Genomic_DNA"/>
</dbReference>
<accession>A0A975T4Q6</accession>
<evidence type="ECO:0000256" key="1">
    <source>
        <dbReference type="SAM" id="MobiDB-lite"/>
    </source>
</evidence>
<keyword evidence="3" id="KW-1185">Reference proteome</keyword>
<dbReference type="AlphaFoldDB" id="A0A975T4Q6"/>
<evidence type="ECO:0000313" key="3">
    <source>
        <dbReference type="Proteomes" id="UP000683511"/>
    </source>
</evidence>
<sequence>MSEKMAINKKTQVQVFRMSKNFSNFQTQRSPSSRCLASEAQSMNH</sequence>